<dbReference type="AlphaFoldDB" id="A0A7W4J7G7"/>
<dbReference type="PANTHER" id="PTHR43179">
    <property type="entry name" value="RHAMNOSYLTRANSFERASE WBBL"/>
    <property type="match status" value="1"/>
</dbReference>
<comment type="caution">
    <text evidence="2">The sequence shown here is derived from an EMBL/GenBank/DDBJ whole genome shotgun (WGS) entry which is preliminary data.</text>
</comment>
<evidence type="ECO:0000259" key="1">
    <source>
        <dbReference type="Pfam" id="PF00535"/>
    </source>
</evidence>
<keyword evidence="3" id="KW-1185">Reference proteome</keyword>
<sequence length="841" mass="93745">MSSPVPLRQATNFQGHFDGVTGRLAMGWAFDANAPDDVTELHVLIDEQEVGTIRCGQPRPDVQQILGTTATHLGFAFPIPDQFIDDRPHSLSLRFPDRSVVPTLDADDPSRLGDSCSFRIRSKYEYRSFVDGLKSGALRGWIQRIDTLTGEVGGHCHVLVTMDDAPIAQVRADRYRGDVTAAIGGEANCGFELVVPNSRRRFGAVRFRFFAMPDHVELGGSPVETSIVTDQLEGRLLDLSATIARLHGEITSLRRQMVDLIPSPGYNLGDYDRWARAYYDSLRARVAARRVADGHPEAEPLVSVICPTYKPEMSDFTAAVESVIAQTYRNWELIIVDDGMKSVQVAARIEDYCRADSRIRSVPLKKNLGIAGATNAGLKAARGDWIVFFDHDDLLVDVALEVMVADARRTGAKILYSDEDKIDQAGYFLEPNLKPDFNYRYLLGCNYICHLLMVDAAVMRAVGEIRSEYDGAQDHDLVLRLTEAVAHGQIHHVPEILYHWRKTPNSTAVAIGNKTYAIDAGVRCVGDHLKRVGKKASVSSLRGLTLYRVDWKAPRAQPSVTVIIPFKDQIDITRRCVETVLATTDYRKYDIVLVNNWSLTREAELFCAEMAATPRIRVLTVEEGFNYSRLNNLATRESNADFYFFMNNDVFVRDAGWLKTIVNEAMSCDDIGVVGGKLLYPNDTVQHVGVVVGPAGVAAHVHRGLDGNEYGFIGRAQLSHEVSAVTAAGMLIRADLFRAVGGFDEQNLTVAYNDVDLCLRVREAGYRIIQCNEFVAHHHESLSRGSDNRPETEARFFAETQFMQEKWGDRPIYRNDPAYSRHFTVDLQPFFDLVDPAAPPA</sequence>
<dbReference type="SUPFAM" id="SSF53448">
    <property type="entry name" value="Nucleotide-diphospho-sugar transferases"/>
    <property type="match status" value="2"/>
</dbReference>
<evidence type="ECO:0000313" key="3">
    <source>
        <dbReference type="Proteomes" id="UP000561066"/>
    </source>
</evidence>
<dbReference type="InterPro" id="IPR029044">
    <property type="entry name" value="Nucleotide-diphossugar_trans"/>
</dbReference>
<reference evidence="2 3" key="1">
    <citation type="submission" date="2020-04" db="EMBL/GenBank/DDBJ databases">
        <title>Description of novel Gluconacetobacter.</title>
        <authorList>
            <person name="Sombolestani A."/>
        </authorList>
    </citation>
    <scope>NUCLEOTIDE SEQUENCE [LARGE SCALE GENOMIC DNA]</scope>
    <source>
        <strain evidence="2 3">LMG 21312</strain>
    </source>
</reference>
<dbReference type="EMBL" id="JABEQH010000010">
    <property type="protein sequence ID" value="MBB2176014.1"/>
    <property type="molecule type" value="Genomic_DNA"/>
</dbReference>
<dbReference type="PANTHER" id="PTHR43179:SF7">
    <property type="entry name" value="RHAMNOSYLTRANSFERASE WBBL"/>
    <property type="match status" value="1"/>
</dbReference>
<dbReference type="Proteomes" id="UP000561066">
    <property type="component" value="Unassembled WGS sequence"/>
</dbReference>
<dbReference type="Pfam" id="PF00535">
    <property type="entry name" value="Glycos_transf_2"/>
    <property type="match status" value="2"/>
</dbReference>
<dbReference type="GO" id="GO:0016757">
    <property type="term" value="F:glycosyltransferase activity"/>
    <property type="evidence" value="ECO:0007669"/>
    <property type="project" value="UniProtKB-KW"/>
</dbReference>
<organism evidence="2 3">
    <name type="scientific">Gluconacetobacter johannae</name>
    <dbReference type="NCBI Taxonomy" id="112140"/>
    <lineage>
        <taxon>Bacteria</taxon>
        <taxon>Pseudomonadati</taxon>
        <taxon>Pseudomonadota</taxon>
        <taxon>Alphaproteobacteria</taxon>
        <taxon>Acetobacterales</taxon>
        <taxon>Acetobacteraceae</taxon>
        <taxon>Gluconacetobacter</taxon>
    </lineage>
</organism>
<keyword evidence="2" id="KW-0808">Transferase</keyword>
<name>A0A7W4J7G7_9PROT</name>
<evidence type="ECO:0000313" key="2">
    <source>
        <dbReference type="EMBL" id="MBB2176014.1"/>
    </source>
</evidence>
<feature type="domain" description="Glycosyltransferase 2-like" evidence="1">
    <location>
        <begin position="561"/>
        <end position="684"/>
    </location>
</feature>
<feature type="domain" description="Glycosyltransferase 2-like" evidence="1">
    <location>
        <begin position="303"/>
        <end position="442"/>
    </location>
</feature>
<gene>
    <name evidence="2" type="ORF">HLH21_08730</name>
</gene>
<dbReference type="RefSeq" id="WP_182943350.1">
    <property type="nucleotide sequence ID" value="NZ_JABEQH010000010.1"/>
</dbReference>
<accession>A0A7W4J7G7</accession>
<proteinExistence type="predicted"/>
<dbReference type="Gene3D" id="3.90.550.10">
    <property type="entry name" value="Spore Coat Polysaccharide Biosynthesis Protein SpsA, Chain A"/>
    <property type="match status" value="2"/>
</dbReference>
<protein>
    <submittedName>
        <fullName evidence="2">Glycosyltransferase</fullName>
    </submittedName>
</protein>
<dbReference type="InterPro" id="IPR001173">
    <property type="entry name" value="Glyco_trans_2-like"/>
</dbReference>